<comment type="caution">
    <text evidence="4">The sequence shown here is derived from an EMBL/GenBank/DDBJ whole genome shotgun (WGS) entry which is preliminary data.</text>
</comment>
<evidence type="ECO:0000313" key="4">
    <source>
        <dbReference type="EMBL" id="MBA2891211.1"/>
    </source>
</evidence>
<dbReference type="InterPro" id="IPR013154">
    <property type="entry name" value="ADH-like_N"/>
</dbReference>
<keyword evidence="1" id="KW-0521">NADP</keyword>
<proteinExistence type="predicted"/>
<evidence type="ECO:0000256" key="2">
    <source>
        <dbReference type="ARBA" id="ARBA00023002"/>
    </source>
</evidence>
<feature type="domain" description="Enoyl reductase (ER)" evidence="3">
    <location>
        <begin position="10"/>
        <end position="309"/>
    </location>
</feature>
<dbReference type="GO" id="GO:0070402">
    <property type="term" value="F:NADPH binding"/>
    <property type="evidence" value="ECO:0007669"/>
    <property type="project" value="TreeGrafter"/>
</dbReference>
<keyword evidence="2" id="KW-0560">Oxidoreductase</keyword>
<dbReference type="SUPFAM" id="SSF50129">
    <property type="entry name" value="GroES-like"/>
    <property type="match status" value="1"/>
</dbReference>
<reference evidence="4 5" key="1">
    <citation type="submission" date="2020-07" db="EMBL/GenBank/DDBJ databases">
        <title>Genomic Encyclopedia of Type Strains, Phase IV (KMG-IV): sequencing the most valuable type-strain genomes for metagenomic binning, comparative biology and taxonomic classification.</title>
        <authorList>
            <person name="Goeker M."/>
        </authorList>
    </citation>
    <scope>NUCLEOTIDE SEQUENCE [LARGE SCALE GENOMIC DNA]</scope>
    <source>
        <strain evidence="4 5">DSM 45533</strain>
    </source>
</reference>
<sequence length="311" mass="31624">MRAVVVRGYGGPEALEVADVPLPEPGPGQVRVRVEAASVNPLDVFVRTGGMQAAGMAEPRESTGLGVDLAGVVDAAGPETDGFRPGDRVIGLSINLAHDSGTYAEYCVAESAVLAAAPRRASAQEAAGLPLGGMTALVCLDHLALQPGSTLLVTGAGGNVGGFLTQLASRRGIRVVAVARPSDEELVRGFGAALFVEAGDDLADAVRTLVPGGVDAAVDPAVVVGAAHAAVRDGGQFLSLVMHGMPEEGRDIKSTVVWAHPDPARLAELAALVDEGVLRLRVARTFPLEEAGTAHALLEAGGVRGKLVIVP</sequence>
<dbReference type="AlphaFoldDB" id="A0A7W0CHI1"/>
<dbReference type="Proteomes" id="UP000530928">
    <property type="component" value="Unassembled WGS sequence"/>
</dbReference>
<evidence type="ECO:0000259" key="3">
    <source>
        <dbReference type="SMART" id="SM00829"/>
    </source>
</evidence>
<gene>
    <name evidence="4" type="ORF">HNR30_002552</name>
</gene>
<dbReference type="SMART" id="SM00829">
    <property type="entry name" value="PKS_ER"/>
    <property type="match status" value="1"/>
</dbReference>
<dbReference type="GO" id="GO:0016651">
    <property type="term" value="F:oxidoreductase activity, acting on NAD(P)H"/>
    <property type="evidence" value="ECO:0007669"/>
    <property type="project" value="TreeGrafter"/>
</dbReference>
<dbReference type="EMBL" id="JACDUR010000002">
    <property type="protein sequence ID" value="MBA2891211.1"/>
    <property type="molecule type" value="Genomic_DNA"/>
</dbReference>
<dbReference type="InterPro" id="IPR020843">
    <property type="entry name" value="ER"/>
</dbReference>
<dbReference type="CDD" id="cd05289">
    <property type="entry name" value="MDR_like_2"/>
    <property type="match status" value="1"/>
</dbReference>
<dbReference type="InterPro" id="IPR036291">
    <property type="entry name" value="NAD(P)-bd_dom_sf"/>
</dbReference>
<dbReference type="Pfam" id="PF08240">
    <property type="entry name" value="ADH_N"/>
    <property type="match status" value="1"/>
</dbReference>
<dbReference type="RefSeq" id="WP_181609950.1">
    <property type="nucleotide sequence ID" value="NZ_BAABAM010000012.1"/>
</dbReference>
<protein>
    <submittedName>
        <fullName evidence="4">NADPH:quinone reductase-like Zn-dependent oxidoreductase</fullName>
    </submittedName>
</protein>
<dbReference type="PANTHER" id="PTHR48106">
    <property type="entry name" value="QUINONE OXIDOREDUCTASE PIG3-RELATED"/>
    <property type="match status" value="1"/>
</dbReference>
<evidence type="ECO:0000256" key="1">
    <source>
        <dbReference type="ARBA" id="ARBA00022857"/>
    </source>
</evidence>
<organism evidence="4 5">
    <name type="scientific">Nonomuraea soli</name>
    <dbReference type="NCBI Taxonomy" id="1032476"/>
    <lineage>
        <taxon>Bacteria</taxon>
        <taxon>Bacillati</taxon>
        <taxon>Actinomycetota</taxon>
        <taxon>Actinomycetes</taxon>
        <taxon>Streptosporangiales</taxon>
        <taxon>Streptosporangiaceae</taxon>
        <taxon>Nonomuraea</taxon>
    </lineage>
</organism>
<dbReference type="SUPFAM" id="SSF51735">
    <property type="entry name" value="NAD(P)-binding Rossmann-fold domains"/>
    <property type="match status" value="1"/>
</dbReference>
<keyword evidence="5" id="KW-1185">Reference proteome</keyword>
<dbReference type="Gene3D" id="3.40.50.720">
    <property type="entry name" value="NAD(P)-binding Rossmann-like Domain"/>
    <property type="match status" value="1"/>
</dbReference>
<name>A0A7W0CHI1_9ACTN</name>
<accession>A0A7W0CHI1</accession>
<dbReference type="Gene3D" id="3.90.180.10">
    <property type="entry name" value="Medium-chain alcohol dehydrogenases, catalytic domain"/>
    <property type="match status" value="1"/>
</dbReference>
<evidence type="ECO:0000313" key="5">
    <source>
        <dbReference type="Proteomes" id="UP000530928"/>
    </source>
</evidence>
<dbReference type="InterPro" id="IPR011032">
    <property type="entry name" value="GroES-like_sf"/>
</dbReference>
<dbReference type="Pfam" id="PF13602">
    <property type="entry name" value="ADH_zinc_N_2"/>
    <property type="match status" value="1"/>
</dbReference>
<dbReference type="PANTHER" id="PTHR48106:SF18">
    <property type="entry name" value="QUINONE OXIDOREDUCTASE PIG3"/>
    <property type="match status" value="1"/>
</dbReference>